<dbReference type="InParanoid" id="A0A162WUD6"/>
<keyword evidence="2" id="KW-1185">Reference proteome</keyword>
<proteinExistence type="predicted"/>
<organism evidence="1 2">
    <name type="scientific">Phycomyces blakesleeanus (strain ATCC 8743b / DSM 1359 / FGSC 10004 / NBRC 33097 / NRRL 1555)</name>
    <dbReference type="NCBI Taxonomy" id="763407"/>
    <lineage>
        <taxon>Eukaryota</taxon>
        <taxon>Fungi</taxon>
        <taxon>Fungi incertae sedis</taxon>
        <taxon>Mucoromycota</taxon>
        <taxon>Mucoromycotina</taxon>
        <taxon>Mucoromycetes</taxon>
        <taxon>Mucorales</taxon>
        <taxon>Phycomycetaceae</taxon>
        <taxon>Phycomyces</taxon>
    </lineage>
</organism>
<evidence type="ECO:0000313" key="1">
    <source>
        <dbReference type="EMBL" id="OAD70945.1"/>
    </source>
</evidence>
<protein>
    <submittedName>
        <fullName evidence="1">Uncharacterized protein</fullName>
    </submittedName>
</protein>
<dbReference type="Proteomes" id="UP000077315">
    <property type="component" value="Unassembled WGS sequence"/>
</dbReference>
<name>A0A162WUD6_PHYB8</name>
<dbReference type="GeneID" id="29002120"/>
<dbReference type="VEuPathDB" id="FungiDB:PHYBLDRAFT_63986"/>
<dbReference type="AlphaFoldDB" id="A0A162WUD6"/>
<evidence type="ECO:0000313" key="2">
    <source>
        <dbReference type="Proteomes" id="UP000077315"/>
    </source>
</evidence>
<accession>A0A162WUD6</accession>
<dbReference type="RefSeq" id="XP_018288985.1">
    <property type="nucleotide sequence ID" value="XM_018441214.1"/>
</dbReference>
<gene>
    <name evidence="1" type="ORF">PHYBLDRAFT_63986</name>
</gene>
<dbReference type="EMBL" id="KV440987">
    <property type="protein sequence ID" value="OAD70945.1"/>
    <property type="molecule type" value="Genomic_DNA"/>
</dbReference>
<dbReference type="OrthoDB" id="2287577at2759"/>
<sequence length="307" mass="34284">MPKVNRTLAPRPSKEHADLIARLDAMQQSLKDMDSKIGYVVKGNADDLEVLDTLTGTSDNVLEIAPASAPTSAPAATSTDVNQEVYNRLFSLIRSRLRDPKFRSNDAALIAANDSKSSWNTEIHFNRSLNKELTLALMAYLKPKFAAGRLRPSEIHSSIYTNFCGRCSAERKSPSALDAGRSRSRRASRATTNFDCHELAYSIYKADIDTLMGKDCEGLINKAAMSEDESKDEIPGVPGNCVLCTVRPFWRSDEYNQFLEHVNKAMLRCLNLNVRQMAKKTFGRDADLAVPSQLKYSLPQWAFRDKL</sequence>
<reference evidence="2" key="1">
    <citation type="submission" date="2015-06" db="EMBL/GenBank/DDBJ databases">
        <title>Expansion of signal transduction pathways in fungi by whole-genome duplication.</title>
        <authorList>
            <consortium name="DOE Joint Genome Institute"/>
            <person name="Corrochano L.M."/>
            <person name="Kuo A."/>
            <person name="Marcet-Houben M."/>
            <person name="Polaino S."/>
            <person name="Salamov A."/>
            <person name="Villalobos J.M."/>
            <person name="Alvarez M.I."/>
            <person name="Avalos J."/>
            <person name="Benito E.P."/>
            <person name="Benoit I."/>
            <person name="Burger G."/>
            <person name="Camino L.P."/>
            <person name="Canovas D."/>
            <person name="Cerda-Olmedo E."/>
            <person name="Cheng J.-F."/>
            <person name="Dominguez A."/>
            <person name="Elias M."/>
            <person name="Eslava A.P."/>
            <person name="Glaser F."/>
            <person name="Grimwood J."/>
            <person name="Gutierrez G."/>
            <person name="Heitman J."/>
            <person name="Henrissat B."/>
            <person name="Iturriaga E.A."/>
            <person name="Lang B.F."/>
            <person name="Lavin J.L."/>
            <person name="Lee S."/>
            <person name="Li W."/>
            <person name="Lindquist E."/>
            <person name="Lopez-Garcia S."/>
            <person name="Luque E.M."/>
            <person name="Marcos A.T."/>
            <person name="Martin J."/>
            <person name="McCluskey K."/>
            <person name="Medina H.R."/>
            <person name="Miralles-Duran A."/>
            <person name="Miyazaki A."/>
            <person name="Munoz-Torres E."/>
            <person name="Oguiza J.A."/>
            <person name="Ohm R."/>
            <person name="Olmedo M."/>
            <person name="Orejas M."/>
            <person name="Ortiz-Castellanos L."/>
            <person name="Pisabarro A.G."/>
            <person name="Rodriguez-Romero J."/>
            <person name="Ruiz-Herrera J."/>
            <person name="Ruiz-Vazquez R."/>
            <person name="Sanz C."/>
            <person name="Schackwitz W."/>
            <person name="Schmutz J."/>
            <person name="Shahriari M."/>
            <person name="Shelest E."/>
            <person name="Silva-Franco F."/>
            <person name="Soanes D."/>
            <person name="Syed K."/>
            <person name="Tagua V.G."/>
            <person name="Talbot N.J."/>
            <person name="Thon M."/>
            <person name="De vries R.P."/>
            <person name="Wiebenga A."/>
            <person name="Yadav J.S."/>
            <person name="Braun E.L."/>
            <person name="Baker S."/>
            <person name="Garre V."/>
            <person name="Horwitz B."/>
            <person name="Torres-Martinez S."/>
            <person name="Idnurm A."/>
            <person name="Herrera-Estrella A."/>
            <person name="Gabaldon T."/>
            <person name="Grigoriev I.V."/>
        </authorList>
    </citation>
    <scope>NUCLEOTIDE SEQUENCE [LARGE SCALE GENOMIC DNA]</scope>
    <source>
        <strain evidence="2">NRRL 1555(-)</strain>
    </source>
</reference>